<dbReference type="Proteomes" id="UP001172630">
    <property type="component" value="Unassembled WGS sequence"/>
</dbReference>
<gene>
    <name evidence="1" type="ORF">PY650_30915</name>
</gene>
<comment type="caution">
    <text evidence="1">The sequence shown here is derived from an EMBL/GenBank/DDBJ whole genome shotgun (WGS) entry which is preliminary data.</text>
</comment>
<dbReference type="EMBL" id="JARFYN010000064">
    <property type="protein sequence ID" value="MDL2409951.1"/>
    <property type="molecule type" value="Genomic_DNA"/>
</dbReference>
<organism evidence="1 2">
    <name type="scientific">Rhizobium calliandrae</name>
    <dbReference type="NCBI Taxonomy" id="1312182"/>
    <lineage>
        <taxon>Bacteria</taxon>
        <taxon>Pseudomonadati</taxon>
        <taxon>Pseudomonadota</taxon>
        <taxon>Alphaproteobacteria</taxon>
        <taxon>Hyphomicrobiales</taxon>
        <taxon>Rhizobiaceae</taxon>
        <taxon>Rhizobium/Agrobacterium group</taxon>
        <taxon>Rhizobium</taxon>
    </lineage>
</organism>
<proteinExistence type="predicted"/>
<evidence type="ECO:0000313" key="1">
    <source>
        <dbReference type="EMBL" id="MDL2409951.1"/>
    </source>
</evidence>
<reference evidence="1" key="1">
    <citation type="submission" date="2023-06" db="EMBL/GenBank/DDBJ databases">
        <title>Phylogenetic Diversity of Rhizobium strains.</title>
        <authorList>
            <person name="Moura F.T."/>
            <person name="Helene L.C.F."/>
            <person name="Hungria M."/>
        </authorList>
    </citation>
    <scope>NUCLEOTIDE SEQUENCE</scope>
    <source>
        <strain evidence="1">CCGE524</strain>
    </source>
</reference>
<name>A0ABT7KMT1_9HYPH</name>
<dbReference type="RefSeq" id="WP_285883654.1">
    <property type="nucleotide sequence ID" value="NZ_JARFYN010000064.1"/>
</dbReference>
<evidence type="ECO:0000313" key="2">
    <source>
        <dbReference type="Proteomes" id="UP001172630"/>
    </source>
</evidence>
<keyword evidence="2" id="KW-1185">Reference proteome</keyword>
<protein>
    <submittedName>
        <fullName evidence="1">Uncharacterized protein</fullName>
    </submittedName>
</protein>
<accession>A0ABT7KMT1</accession>
<sequence>MTRLLLMVLVITVIDFNQRGAPSLTIHQHISAADRTLLPRGLIQRQTANVASYEFKFEIGERLMLLATNELCVIIGRKQTVDCQDEYIVELAHVDAAPLWVLEHQIARVALRRRRRVYHARWKFEIGSRVMMGDTSAIVISRQCSAFGRQIYKIAVTAKAEGRPFRYVLASGLEPIAG</sequence>